<dbReference type="GO" id="GO:0005524">
    <property type="term" value="F:ATP binding"/>
    <property type="evidence" value="ECO:0007669"/>
    <property type="project" value="UniProtKB-KW"/>
</dbReference>
<evidence type="ECO:0000313" key="7">
    <source>
        <dbReference type="Proteomes" id="UP000002572"/>
    </source>
</evidence>
<dbReference type="EMBL" id="CP002432">
    <property type="protein sequence ID" value="ADU64951.1"/>
    <property type="molecule type" value="Genomic_DNA"/>
</dbReference>
<feature type="region of interest" description="Disordered" evidence="4">
    <location>
        <begin position="569"/>
        <end position="605"/>
    </location>
</feature>
<dbReference type="GO" id="GO:0005886">
    <property type="term" value="C:plasma membrane"/>
    <property type="evidence" value="ECO:0007669"/>
    <property type="project" value="TreeGrafter"/>
</dbReference>
<dbReference type="Proteomes" id="UP000002572">
    <property type="component" value="Chromosome"/>
</dbReference>
<dbReference type="Gene3D" id="1.10.40.70">
    <property type="match status" value="1"/>
</dbReference>
<dbReference type="Pfam" id="PF00437">
    <property type="entry name" value="T2SSE"/>
    <property type="match status" value="1"/>
</dbReference>
<dbReference type="InterPro" id="IPR027417">
    <property type="entry name" value="P-loop_NTPase"/>
</dbReference>
<evidence type="ECO:0000259" key="5">
    <source>
        <dbReference type="PROSITE" id="PS00662"/>
    </source>
</evidence>
<dbReference type="RefSeq" id="WP_013504840.1">
    <property type="nucleotide sequence ID" value="NC_014836.1"/>
</dbReference>
<proteinExistence type="inferred from homology"/>
<dbReference type="Gene3D" id="3.30.450.90">
    <property type="match status" value="1"/>
</dbReference>
<feature type="compositionally biased region" description="Low complexity" evidence="4">
    <location>
        <begin position="580"/>
        <end position="589"/>
    </location>
</feature>
<dbReference type="SUPFAM" id="SSF160246">
    <property type="entry name" value="EspE N-terminal domain-like"/>
    <property type="match status" value="1"/>
</dbReference>
<dbReference type="SUPFAM" id="SSF52540">
    <property type="entry name" value="P-loop containing nucleoside triphosphate hydrolases"/>
    <property type="match status" value="1"/>
</dbReference>
<keyword evidence="2" id="KW-0547">Nucleotide-binding</keyword>
<evidence type="ECO:0000256" key="1">
    <source>
        <dbReference type="ARBA" id="ARBA00006611"/>
    </source>
</evidence>
<dbReference type="InterPro" id="IPR007831">
    <property type="entry name" value="T2SS_GspE_N"/>
</dbReference>
<dbReference type="eggNOG" id="COG2804">
    <property type="taxonomic scope" value="Bacteria"/>
</dbReference>
<dbReference type="STRING" id="653733.Selin_0194"/>
<keyword evidence="3" id="KW-0067">ATP-binding</keyword>
<comment type="similarity">
    <text evidence="1">Belongs to the GSP E family.</text>
</comment>
<accession>E6W612</accession>
<dbReference type="HOGENOM" id="CLU_013446_10_6_0"/>
<reference evidence="6 7" key="1">
    <citation type="submission" date="2010-12" db="EMBL/GenBank/DDBJ databases">
        <title>Complete sequence of Desulfurispirillum indicum S5.</title>
        <authorList>
            <consortium name="US DOE Joint Genome Institute"/>
            <person name="Lucas S."/>
            <person name="Copeland A."/>
            <person name="Lapidus A."/>
            <person name="Cheng J.-F."/>
            <person name="Goodwin L."/>
            <person name="Pitluck S."/>
            <person name="Chertkov O."/>
            <person name="Held B."/>
            <person name="Detter J.C."/>
            <person name="Han C."/>
            <person name="Tapia R."/>
            <person name="Land M."/>
            <person name="Hauser L."/>
            <person name="Kyrpides N."/>
            <person name="Ivanova N."/>
            <person name="Mikhailova N."/>
            <person name="Haggblom M."/>
            <person name="Rauschenbach I."/>
            <person name="Bini E."/>
            <person name="Woyke T."/>
        </authorList>
    </citation>
    <scope>NUCLEOTIDE SEQUENCE [LARGE SCALE GENOMIC DNA]</scope>
    <source>
        <strain evidence="7">ATCC BAA-1389 / DSM 22839 / S5</strain>
    </source>
</reference>
<evidence type="ECO:0000256" key="2">
    <source>
        <dbReference type="ARBA" id="ARBA00022741"/>
    </source>
</evidence>
<name>E6W612_DESIS</name>
<dbReference type="CDD" id="cd01129">
    <property type="entry name" value="PulE-GspE-like"/>
    <property type="match status" value="1"/>
</dbReference>
<sequence>MSAPNRKIRIGDLLTEAGYITEEQLGQALEEQKRSGKKLGHVLVESGMVSEDKFLRLLAEKARLPFVELKHYKFREEQTRKLPETLARRFRAIILSERTDGFLIGMADPMDIFAMDEMQRILKRPVFPAVVRESELISSLDSVYRRQEDISSIAEELEDELKGASDFDLTTLMGGGKRNTSELLVVRLLQSILEDAIQAKASDIHIEPDENILRIRHRIDGILHEQTMKKQRIDSALVMRLKIMSGLDISEKRIPQDGRFNIKIRGHMVDVRVSTLPSQYGETVVLRILDQSQGILQLDRIGMPEAILERFRTLIKRPHGMILVTGPTGSGKTTTLYGALSELNTPEVKIITAEDPVEYRLPRITQVQINPKVGLTFARVLRSSLRQDPDILLVGEMRDQETAEIGLRSAMTGHLVLSTLHTNDAISTATRLIDMGAEPFLVATALRGIISQRLIRCICENCKEVDTPSPREKIWIEYLTGKAFDEQTAYFRGKGCHQCNNTGYSGRMGVYELLEMNEPMMDALRRSDGSAFARAAREDSRYCPLALCALDAAQAGKTTIDEVFKVSASLEEHPEPSAEPPSATQSAPSMVPTPHMAELTALKGD</sequence>
<keyword evidence="7" id="KW-1185">Reference proteome</keyword>
<dbReference type="Gene3D" id="3.30.300.160">
    <property type="entry name" value="Type II secretion system, protein E, N-terminal domain"/>
    <property type="match status" value="1"/>
</dbReference>
<dbReference type="InterPro" id="IPR001482">
    <property type="entry name" value="T2SS/T4SS_dom"/>
</dbReference>
<dbReference type="InParanoid" id="E6W612"/>
<dbReference type="Pfam" id="PF05157">
    <property type="entry name" value="MshEN"/>
    <property type="match status" value="1"/>
</dbReference>
<evidence type="ECO:0000256" key="4">
    <source>
        <dbReference type="SAM" id="MobiDB-lite"/>
    </source>
</evidence>
<dbReference type="PANTHER" id="PTHR30258">
    <property type="entry name" value="TYPE II SECRETION SYSTEM PROTEIN GSPE-RELATED"/>
    <property type="match status" value="1"/>
</dbReference>
<evidence type="ECO:0000313" key="6">
    <source>
        <dbReference type="EMBL" id="ADU64951.1"/>
    </source>
</evidence>
<dbReference type="GO" id="GO:0016887">
    <property type="term" value="F:ATP hydrolysis activity"/>
    <property type="evidence" value="ECO:0007669"/>
    <property type="project" value="TreeGrafter"/>
</dbReference>
<dbReference type="FunFam" id="3.40.50.300:FF:000398">
    <property type="entry name" value="Type IV pilus assembly ATPase PilB"/>
    <property type="match status" value="1"/>
</dbReference>
<dbReference type="Gene3D" id="3.40.50.300">
    <property type="entry name" value="P-loop containing nucleotide triphosphate hydrolases"/>
    <property type="match status" value="1"/>
</dbReference>
<dbReference type="AlphaFoldDB" id="E6W612"/>
<feature type="domain" description="Bacterial type II secretion system protein E" evidence="5">
    <location>
        <begin position="385"/>
        <end position="399"/>
    </location>
</feature>
<dbReference type="KEGG" id="din:Selin_0194"/>
<dbReference type="SMART" id="SM00382">
    <property type="entry name" value="AAA"/>
    <property type="match status" value="1"/>
</dbReference>
<dbReference type="OrthoDB" id="9804785at2"/>
<dbReference type="PANTHER" id="PTHR30258:SF29">
    <property type="entry name" value="MSHA PILUS ASSEMBLY ATPASE MSHE"/>
    <property type="match status" value="1"/>
</dbReference>
<dbReference type="InterPro" id="IPR037257">
    <property type="entry name" value="T2SS_E_N_sf"/>
</dbReference>
<evidence type="ECO:0000256" key="3">
    <source>
        <dbReference type="ARBA" id="ARBA00022840"/>
    </source>
</evidence>
<protein>
    <submittedName>
        <fullName evidence="6">Type II secretion system protein E</fullName>
    </submittedName>
</protein>
<dbReference type="FunFam" id="3.30.450.90:FF:000001">
    <property type="entry name" value="Type II secretion system ATPase GspE"/>
    <property type="match status" value="1"/>
</dbReference>
<organism evidence="6 7">
    <name type="scientific">Desulfurispirillum indicum (strain ATCC BAA-1389 / DSM 22839 / S5)</name>
    <dbReference type="NCBI Taxonomy" id="653733"/>
    <lineage>
        <taxon>Bacteria</taxon>
        <taxon>Pseudomonadati</taxon>
        <taxon>Chrysiogenota</taxon>
        <taxon>Chrysiogenia</taxon>
        <taxon>Chrysiogenales</taxon>
        <taxon>Chrysiogenaceae</taxon>
        <taxon>Desulfurispirillum</taxon>
    </lineage>
</organism>
<dbReference type="InterPro" id="IPR003593">
    <property type="entry name" value="AAA+_ATPase"/>
</dbReference>
<dbReference type="PROSITE" id="PS00662">
    <property type="entry name" value="T2SP_E"/>
    <property type="match status" value="1"/>
</dbReference>
<gene>
    <name evidence="6" type="ordered locus">Selin_0194</name>
</gene>